<sequence>MKQPRKPHQQPKVALVLTGGGARAAYQVGSLKAIAEQYPRNHASPFSIICGTSAGAINATALAVYASCFRLGVKKLDYIWRNFHCHQVFRTDGLAIAKQLSSMLFKSMHADYSQQQGFSLLNNEPLQQLLNRYLSYKRIDQNIARGSLHALSVTASNYQNGQSLSFFQAKQQQQNWQRARRQGQKTQIHTTHLLASTAIPLIFPAARVGQDYYGDGSIHQLCPLSPAIHLGADKILAIHLEQPRRLHNSMDCPPPNSAAIAGHLLDSVFSDTLNSDLERLQRINKTIELLSPKQRQQLELRPISSLSIKPQIDFEQVAHDHYQQLPLSVRLMLTTLGIKKDKPSAITSFLMFERDYTNYLIREGYRDTLEQIDKILTFIQK</sequence>
<dbReference type="Gene3D" id="3.40.1090.10">
    <property type="entry name" value="Cytosolic phospholipase A2 catalytic domain"/>
    <property type="match status" value="1"/>
</dbReference>
<accession>A0ABQ1I192</accession>
<dbReference type="PANTHER" id="PTHR14226:SF57">
    <property type="entry name" value="BLR7027 PROTEIN"/>
    <property type="match status" value="1"/>
</dbReference>
<dbReference type="InterPro" id="IPR002641">
    <property type="entry name" value="PNPLA_dom"/>
</dbReference>
<evidence type="ECO:0000259" key="5">
    <source>
        <dbReference type="PROSITE" id="PS51635"/>
    </source>
</evidence>
<name>A0ABQ1I192_9ALTE</name>
<evidence type="ECO:0000313" key="7">
    <source>
        <dbReference type="Proteomes" id="UP000651977"/>
    </source>
</evidence>
<keyword evidence="3 4" id="KW-0443">Lipid metabolism</keyword>
<gene>
    <name evidence="6" type="ORF">GCM10007414_13700</name>
</gene>
<evidence type="ECO:0000256" key="4">
    <source>
        <dbReference type="PROSITE-ProRule" id="PRU01161"/>
    </source>
</evidence>
<dbReference type="Proteomes" id="UP000651977">
    <property type="component" value="Unassembled WGS sequence"/>
</dbReference>
<feature type="domain" description="PNPLA" evidence="5">
    <location>
        <begin position="15"/>
        <end position="228"/>
    </location>
</feature>
<protein>
    <submittedName>
        <fullName evidence="6">Patatin</fullName>
    </submittedName>
</protein>
<evidence type="ECO:0000256" key="3">
    <source>
        <dbReference type="ARBA" id="ARBA00023098"/>
    </source>
</evidence>
<dbReference type="InterPro" id="IPR016035">
    <property type="entry name" value="Acyl_Trfase/lysoPLipase"/>
</dbReference>
<feature type="active site" description="Proton acceptor" evidence="4">
    <location>
        <position position="215"/>
    </location>
</feature>
<dbReference type="CDD" id="cd07209">
    <property type="entry name" value="Pat_hypo_Ecoli_Z1214_like"/>
    <property type="match status" value="1"/>
</dbReference>
<feature type="short sequence motif" description="GXSXG" evidence="4">
    <location>
        <begin position="51"/>
        <end position="55"/>
    </location>
</feature>
<evidence type="ECO:0000256" key="1">
    <source>
        <dbReference type="ARBA" id="ARBA00022801"/>
    </source>
</evidence>
<dbReference type="SUPFAM" id="SSF52151">
    <property type="entry name" value="FabD/lysophospholipase-like"/>
    <property type="match status" value="1"/>
</dbReference>
<organism evidence="6 7">
    <name type="scientific">Agarivorans gilvus</name>
    <dbReference type="NCBI Taxonomy" id="680279"/>
    <lineage>
        <taxon>Bacteria</taxon>
        <taxon>Pseudomonadati</taxon>
        <taxon>Pseudomonadota</taxon>
        <taxon>Gammaproteobacteria</taxon>
        <taxon>Alteromonadales</taxon>
        <taxon>Alteromonadaceae</taxon>
        <taxon>Agarivorans</taxon>
    </lineage>
</organism>
<proteinExistence type="predicted"/>
<evidence type="ECO:0000256" key="2">
    <source>
        <dbReference type="ARBA" id="ARBA00022963"/>
    </source>
</evidence>
<comment type="caution">
    <text evidence="6">The sequence shown here is derived from an EMBL/GenBank/DDBJ whole genome shotgun (WGS) entry which is preliminary data.</text>
</comment>
<keyword evidence="1 4" id="KW-0378">Hydrolase</keyword>
<evidence type="ECO:0000313" key="6">
    <source>
        <dbReference type="EMBL" id="GGB01711.1"/>
    </source>
</evidence>
<keyword evidence="7" id="KW-1185">Reference proteome</keyword>
<dbReference type="RefSeq" id="WP_188407344.1">
    <property type="nucleotide sequence ID" value="NZ_BMDY01000006.1"/>
</dbReference>
<dbReference type="PROSITE" id="PS51635">
    <property type="entry name" value="PNPLA"/>
    <property type="match status" value="1"/>
</dbReference>
<dbReference type="PANTHER" id="PTHR14226">
    <property type="entry name" value="NEUROPATHY TARGET ESTERASE/SWISS CHEESE D.MELANOGASTER"/>
    <property type="match status" value="1"/>
</dbReference>
<dbReference type="EMBL" id="BMDY01000006">
    <property type="protein sequence ID" value="GGB01711.1"/>
    <property type="molecule type" value="Genomic_DNA"/>
</dbReference>
<dbReference type="Pfam" id="PF01734">
    <property type="entry name" value="Patatin"/>
    <property type="match status" value="1"/>
</dbReference>
<keyword evidence="2 4" id="KW-0442">Lipid degradation</keyword>
<dbReference type="InterPro" id="IPR050301">
    <property type="entry name" value="NTE"/>
</dbReference>
<comment type="caution">
    <text evidence="4">Lacks conserved residue(s) required for the propagation of feature annotation.</text>
</comment>
<reference evidence="7" key="1">
    <citation type="journal article" date="2019" name="Int. J. Syst. Evol. Microbiol.">
        <title>The Global Catalogue of Microorganisms (GCM) 10K type strain sequencing project: providing services to taxonomists for standard genome sequencing and annotation.</title>
        <authorList>
            <consortium name="The Broad Institute Genomics Platform"/>
            <consortium name="The Broad Institute Genome Sequencing Center for Infectious Disease"/>
            <person name="Wu L."/>
            <person name="Ma J."/>
        </authorList>
    </citation>
    <scope>NUCLEOTIDE SEQUENCE [LARGE SCALE GENOMIC DNA]</scope>
    <source>
        <strain evidence="7">CGMCC 1.10131</strain>
    </source>
</reference>
<feature type="active site" description="Nucleophile" evidence="4">
    <location>
        <position position="53"/>
    </location>
</feature>